<dbReference type="RefSeq" id="WP_073497212.1">
    <property type="nucleotide sequence ID" value="NZ_MPOH02000058.1"/>
</dbReference>
<proteinExistence type="predicted"/>
<comment type="caution">
    <text evidence="6">The sequence shown here is derived from an EMBL/GenBank/DDBJ whole genome shotgun (WGS) entry which is preliminary data.</text>
</comment>
<evidence type="ECO:0000256" key="2">
    <source>
        <dbReference type="ARBA" id="ARBA00023125"/>
    </source>
</evidence>
<dbReference type="GO" id="GO:0000976">
    <property type="term" value="F:transcription cis-regulatory region binding"/>
    <property type="evidence" value="ECO:0007669"/>
    <property type="project" value="TreeGrafter"/>
</dbReference>
<dbReference type="AlphaFoldDB" id="A0A1V6MH10"/>
<name>A0A1V6MH10_9ACTN</name>
<evidence type="ECO:0000259" key="5">
    <source>
        <dbReference type="PROSITE" id="PS50977"/>
    </source>
</evidence>
<reference evidence="7" key="1">
    <citation type="submission" date="2016-11" db="EMBL/GenBank/DDBJ databases">
        <authorList>
            <person name="Schniete J.K."/>
            <person name="Salih T."/>
            <person name="Algora Gallardo L."/>
            <person name="Martinez Fernandez S."/>
            <person name="Herron P.R."/>
        </authorList>
    </citation>
    <scope>NUCLEOTIDE SEQUENCE [LARGE SCALE GENOMIC DNA]</scope>
    <source>
        <strain evidence="7">DSM 41896</strain>
    </source>
</reference>
<dbReference type="PRINTS" id="PR00455">
    <property type="entry name" value="HTHTETR"/>
</dbReference>
<dbReference type="OrthoDB" id="4823039at2"/>
<dbReference type="Gene3D" id="1.10.357.10">
    <property type="entry name" value="Tetracycline Repressor, domain 2"/>
    <property type="match status" value="1"/>
</dbReference>
<keyword evidence="2 4" id="KW-0238">DNA-binding</keyword>
<dbReference type="Pfam" id="PF00440">
    <property type="entry name" value="TetR_N"/>
    <property type="match status" value="1"/>
</dbReference>
<dbReference type="InterPro" id="IPR050109">
    <property type="entry name" value="HTH-type_TetR-like_transc_reg"/>
</dbReference>
<dbReference type="PROSITE" id="PS50977">
    <property type="entry name" value="HTH_TETR_2"/>
    <property type="match status" value="1"/>
</dbReference>
<gene>
    <name evidence="6" type="ORF">BM536_038300</name>
</gene>
<evidence type="ECO:0000256" key="4">
    <source>
        <dbReference type="PROSITE-ProRule" id="PRU00335"/>
    </source>
</evidence>
<feature type="DNA-binding region" description="H-T-H motif" evidence="4">
    <location>
        <begin position="36"/>
        <end position="55"/>
    </location>
</feature>
<dbReference type="InterPro" id="IPR009057">
    <property type="entry name" value="Homeodomain-like_sf"/>
</dbReference>
<accession>A0A1V6MH10</accession>
<dbReference type="PANTHER" id="PTHR30055:SF234">
    <property type="entry name" value="HTH-TYPE TRANSCRIPTIONAL REGULATOR BETI"/>
    <property type="match status" value="1"/>
</dbReference>
<dbReference type="SUPFAM" id="SSF46689">
    <property type="entry name" value="Homeodomain-like"/>
    <property type="match status" value="1"/>
</dbReference>
<dbReference type="EMBL" id="MPOH02000058">
    <property type="protein sequence ID" value="OQD51750.1"/>
    <property type="molecule type" value="Genomic_DNA"/>
</dbReference>
<protein>
    <submittedName>
        <fullName evidence="6">TetR family transcriptional regulator</fullName>
    </submittedName>
</protein>
<dbReference type="STRING" id="114686.BM536_038300"/>
<feature type="domain" description="HTH tetR-type" evidence="5">
    <location>
        <begin position="13"/>
        <end position="73"/>
    </location>
</feature>
<dbReference type="InterPro" id="IPR001647">
    <property type="entry name" value="HTH_TetR"/>
</dbReference>
<organism evidence="6 7">
    <name type="scientific">Streptomyces phaeoluteigriseus</name>
    <dbReference type="NCBI Taxonomy" id="114686"/>
    <lineage>
        <taxon>Bacteria</taxon>
        <taxon>Bacillati</taxon>
        <taxon>Actinomycetota</taxon>
        <taxon>Actinomycetes</taxon>
        <taxon>Kitasatosporales</taxon>
        <taxon>Streptomycetaceae</taxon>
        <taxon>Streptomyces</taxon>
        <taxon>Streptomyces aurantiacus group</taxon>
    </lineage>
</organism>
<reference evidence="6 7" key="2">
    <citation type="submission" date="2017-02" db="EMBL/GenBank/DDBJ databases">
        <title>Draft genome sequence of Streptomyces phaeoluteigriseus type strain DSM41896.</title>
        <authorList>
            <person name="Salih T.S."/>
            <person name="Algora Gallardo L."/>
            <person name="Melo Santos T."/>
            <person name="Filgueira Martinez S."/>
            <person name="Herron P.R."/>
        </authorList>
    </citation>
    <scope>NUCLEOTIDE SEQUENCE [LARGE SCALE GENOMIC DNA]</scope>
    <source>
        <strain evidence="6 7">DSM 41896</strain>
    </source>
</reference>
<keyword evidence="1" id="KW-0805">Transcription regulation</keyword>
<dbReference type="GO" id="GO:0003700">
    <property type="term" value="F:DNA-binding transcription factor activity"/>
    <property type="evidence" value="ECO:0007669"/>
    <property type="project" value="TreeGrafter"/>
</dbReference>
<dbReference type="Proteomes" id="UP000184286">
    <property type="component" value="Unassembled WGS sequence"/>
</dbReference>
<evidence type="ECO:0000313" key="7">
    <source>
        <dbReference type="Proteomes" id="UP000184286"/>
    </source>
</evidence>
<evidence type="ECO:0000313" key="6">
    <source>
        <dbReference type="EMBL" id="OQD51750.1"/>
    </source>
</evidence>
<dbReference type="PANTHER" id="PTHR30055">
    <property type="entry name" value="HTH-TYPE TRANSCRIPTIONAL REGULATOR RUTR"/>
    <property type="match status" value="1"/>
</dbReference>
<evidence type="ECO:0000256" key="1">
    <source>
        <dbReference type="ARBA" id="ARBA00023015"/>
    </source>
</evidence>
<keyword evidence="3" id="KW-0804">Transcription</keyword>
<sequence>MREVKGKRGDKARETRRRIIEAAGALFVEQGYGATKLQEIADRAGVAVQTIYFVFRNKPSLLKELVDIAIAGDDEPVPTLERPWFAEITAAPTAESALSTLVAGTRRTLERVAAINEMVRAATATNPEIRELWPEQTDPRYMVISTAARALVGKPGANPALTAEEAADVIYALLSPELFLVLTRDRAWPPDKWERWAYDTLRFQLLATGTR</sequence>
<evidence type="ECO:0000256" key="3">
    <source>
        <dbReference type="ARBA" id="ARBA00023163"/>
    </source>
</evidence>